<evidence type="ECO:0000256" key="4">
    <source>
        <dbReference type="ARBA" id="ARBA00023136"/>
    </source>
</evidence>
<evidence type="ECO:0000256" key="5">
    <source>
        <dbReference type="SAM" id="MobiDB-lite"/>
    </source>
</evidence>
<feature type="transmembrane region" description="Helical" evidence="6">
    <location>
        <begin position="152"/>
        <end position="174"/>
    </location>
</feature>
<feature type="region of interest" description="Disordered" evidence="5">
    <location>
        <begin position="524"/>
        <end position="552"/>
    </location>
</feature>
<dbReference type="InterPro" id="IPR036259">
    <property type="entry name" value="MFS_trans_sf"/>
</dbReference>
<comment type="subcellular location">
    <subcellularLocation>
        <location evidence="1">Membrane</location>
        <topology evidence="1">Multi-pass membrane protein</topology>
    </subcellularLocation>
</comment>
<feature type="transmembrane region" description="Helical" evidence="6">
    <location>
        <begin position="390"/>
        <end position="407"/>
    </location>
</feature>
<feature type="transmembrane region" description="Helical" evidence="6">
    <location>
        <begin position="491"/>
        <end position="510"/>
    </location>
</feature>
<feature type="transmembrane region" description="Helical" evidence="6">
    <location>
        <begin position="270"/>
        <end position="289"/>
    </location>
</feature>
<dbReference type="InterPro" id="IPR005829">
    <property type="entry name" value="Sugar_transporter_CS"/>
</dbReference>
<dbReference type="EMBL" id="JANBOH010000026">
    <property type="protein sequence ID" value="KAJ1647560.1"/>
    <property type="molecule type" value="Genomic_DNA"/>
</dbReference>
<protein>
    <submittedName>
        <fullName evidence="8">Carboxylic acid transporter</fullName>
    </submittedName>
</protein>
<feature type="domain" description="Major facilitator superfamily (MFS) profile" evidence="7">
    <location>
        <begin position="116"/>
        <end position="514"/>
    </location>
</feature>
<dbReference type="PANTHER" id="PTHR23508">
    <property type="entry name" value="CARBOXYLIC ACID TRANSPORTER PROTEIN HOMOLOG"/>
    <property type="match status" value="1"/>
</dbReference>
<feature type="transmembrane region" description="Helical" evidence="6">
    <location>
        <begin position="320"/>
        <end position="338"/>
    </location>
</feature>
<dbReference type="SUPFAM" id="SSF103473">
    <property type="entry name" value="MFS general substrate transporter"/>
    <property type="match status" value="1"/>
</dbReference>
<evidence type="ECO:0000313" key="8">
    <source>
        <dbReference type="EMBL" id="KAJ1647560.1"/>
    </source>
</evidence>
<dbReference type="PANTHER" id="PTHR23508:SF10">
    <property type="entry name" value="CARBOXYLIC ACID TRANSPORTER PROTEIN HOMOLOG"/>
    <property type="match status" value="1"/>
</dbReference>
<feature type="region of interest" description="Disordered" evidence="5">
    <location>
        <begin position="1"/>
        <end position="43"/>
    </location>
</feature>
<dbReference type="Gene3D" id="1.20.1250.20">
    <property type="entry name" value="MFS general substrate transporter like domains"/>
    <property type="match status" value="2"/>
</dbReference>
<sequence length="552" mass="60690">MTSVNQDKDQIHSQDSASAAVEDVDVDVDMSPARPVGDWQSTLEKMGTTGRDIKQLPAQIEEDSLAELRSDASDQKPTFAAAVITHFAELFKRPGPENALQNPLKLLRLRPKQAYTFSVAFLGWMVDAIDFFCVSMTTTELAASFGTDPSKITSAITVTLMLRPIGALFFGIIGDRYGRRIPLMVNLFLFTVIELASGFAHNLSTFVGLRAVYGILMGGEWGLGNSLAMETLPVESRGIFSGILQEGYAVGNLVAAMLYYAIVPRLGWRALYWISIAPAAVTIVLAYFLEETDVWKQARKSQRDSAKRYHQVVLDMLKRHWLRCIYAILLLAAMNFLSHGSQDLYPTFLKRQHGFSPKQATIGTVVGNLGAIVGGMFFGYMSGYLGRRRTIIICVVCGSCFIPLWILPSKFGPLLAGAFFMQVFVQGAWGVIPVYLSEISPEGFRTTFPGLSYQLGNLISASASQIEATMGEKNPLPELRDGQKVPNYGRVQGILIGIIYCCVFVLIILGQEEHGKRFGQYTKRTDHDCSDNDGDDNGSDGGSFSNTANKKV</sequence>
<feature type="compositionally biased region" description="Basic and acidic residues" evidence="5">
    <location>
        <begin position="1"/>
        <end position="12"/>
    </location>
</feature>
<feature type="transmembrane region" description="Helical" evidence="6">
    <location>
        <begin position="359"/>
        <end position="378"/>
    </location>
</feature>
<keyword evidence="3 6" id="KW-1133">Transmembrane helix</keyword>
<accession>A0A9W8CKY5</accession>
<dbReference type="InterPro" id="IPR020846">
    <property type="entry name" value="MFS_dom"/>
</dbReference>
<keyword evidence="2 6" id="KW-0812">Transmembrane</keyword>
<proteinExistence type="predicted"/>
<gene>
    <name evidence="8" type="primary">JEN1</name>
    <name evidence="8" type="ORF">LPJ64_001093</name>
</gene>
<reference evidence="8" key="1">
    <citation type="submission" date="2022-07" db="EMBL/GenBank/DDBJ databases">
        <title>Phylogenomic reconstructions and comparative analyses of Kickxellomycotina fungi.</title>
        <authorList>
            <person name="Reynolds N.K."/>
            <person name="Stajich J.E."/>
            <person name="Barry K."/>
            <person name="Grigoriev I.V."/>
            <person name="Crous P."/>
            <person name="Smith M.E."/>
        </authorList>
    </citation>
    <scope>NUCLEOTIDE SEQUENCE</scope>
    <source>
        <strain evidence="8">NBRC 105413</strain>
    </source>
</reference>
<dbReference type="PROSITE" id="PS00217">
    <property type="entry name" value="SUGAR_TRANSPORT_2"/>
    <property type="match status" value="1"/>
</dbReference>
<dbReference type="GO" id="GO:0005886">
    <property type="term" value="C:plasma membrane"/>
    <property type="evidence" value="ECO:0007669"/>
    <property type="project" value="TreeGrafter"/>
</dbReference>
<evidence type="ECO:0000256" key="6">
    <source>
        <dbReference type="SAM" id="Phobius"/>
    </source>
</evidence>
<evidence type="ECO:0000256" key="2">
    <source>
        <dbReference type="ARBA" id="ARBA00022692"/>
    </source>
</evidence>
<organism evidence="8 9">
    <name type="scientific">Coemansia asiatica</name>
    <dbReference type="NCBI Taxonomy" id="1052880"/>
    <lineage>
        <taxon>Eukaryota</taxon>
        <taxon>Fungi</taxon>
        <taxon>Fungi incertae sedis</taxon>
        <taxon>Zoopagomycota</taxon>
        <taxon>Kickxellomycotina</taxon>
        <taxon>Kickxellomycetes</taxon>
        <taxon>Kickxellales</taxon>
        <taxon>Kickxellaceae</taxon>
        <taxon>Coemansia</taxon>
    </lineage>
</organism>
<feature type="transmembrane region" description="Helical" evidence="6">
    <location>
        <begin position="181"/>
        <end position="200"/>
    </location>
</feature>
<dbReference type="Proteomes" id="UP001145021">
    <property type="component" value="Unassembled WGS sequence"/>
</dbReference>
<dbReference type="GO" id="GO:0046943">
    <property type="term" value="F:carboxylic acid transmembrane transporter activity"/>
    <property type="evidence" value="ECO:0007669"/>
    <property type="project" value="TreeGrafter"/>
</dbReference>
<evidence type="ECO:0000313" key="9">
    <source>
        <dbReference type="Proteomes" id="UP001145021"/>
    </source>
</evidence>
<dbReference type="PROSITE" id="PS50850">
    <property type="entry name" value="MFS"/>
    <property type="match status" value="1"/>
</dbReference>
<keyword evidence="4 6" id="KW-0472">Membrane</keyword>
<feature type="transmembrane region" description="Helical" evidence="6">
    <location>
        <begin position="114"/>
        <end position="132"/>
    </location>
</feature>
<dbReference type="Pfam" id="PF07690">
    <property type="entry name" value="MFS_1"/>
    <property type="match status" value="1"/>
</dbReference>
<comment type="caution">
    <text evidence="8">The sequence shown here is derived from an EMBL/GenBank/DDBJ whole genome shotgun (WGS) entry which is preliminary data.</text>
</comment>
<evidence type="ECO:0000256" key="1">
    <source>
        <dbReference type="ARBA" id="ARBA00004141"/>
    </source>
</evidence>
<dbReference type="CDD" id="cd17316">
    <property type="entry name" value="MFS_SV2_like"/>
    <property type="match status" value="1"/>
</dbReference>
<evidence type="ECO:0000259" key="7">
    <source>
        <dbReference type="PROSITE" id="PS50850"/>
    </source>
</evidence>
<name>A0A9W8CKY5_9FUNG</name>
<dbReference type="AlphaFoldDB" id="A0A9W8CKY5"/>
<evidence type="ECO:0000256" key="3">
    <source>
        <dbReference type="ARBA" id="ARBA00022989"/>
    </source>
</evidence>
<dbReference type="InterPro" id="IPR011701">
    <property type="entry name" value="MFS"/>
</dbReference>
<keyword evidence="9" id="KW-1185">Reference proteome</keyword>